<dbReference type="PANTHER" id="PTHR18901:SF38">
    <property type="entry name" value="PSEUDOURIDINE-5'-PHOSPHATASE"/>
    <property type="match status" value="1"/>
</dbReference>
<dbReference type="OrthoDB" id="9782449at2"/>
<dbReference type="Pfam" id="PF13419">
    <property type="entry name" value="HAD_2"/>
    <property type="match status" value="1"/>
</dbReference>
<dbReference type="SUPFAM" id="SSF56784">
    <property type="entry name" value="HAD-like"/>
    <property type="match status" value="1"/>
</dbReference>
<dbReference type="InterPro" id="IPR006439">
    <property type="entry name" value="HAD-SF_hydro_IA"/>
</dbReference>
<protein>
    <submittedName>
        <fullName evidence="1">Haloacid dehalogenase superfamily, subfamily IA, variant 3 with third motif having DD or ED</fullName>
    </submittedName>
</protein>
<dbReference type="InterPro" id="IPR041492">
    <property type="entry name" value="HAD_2"/>
</dbReference>
<keyword evidence="2" id="KW-1185">Reference proteome</keyword>
<evidence type="ECO:0000313" key="2">
    <source>
        <dbReference type="Proteomes" id="UP000184074"/>
    </source>
</evidence>
<accession>A0A1M5REQ0</accession>
<dbReference type="AlphaFoldDB" id="A0A1M5REQ0"/>
<dbReference type="Gene3D" id="3.40.50.1000">
    <property type="entry name" value="HAD superfamily/HAD-like"/>
    <property type="match status" value="1"/>
</dbReference>
<evidence type="ECO:0000313" key="1">
    <source>
        <dbReference type="EMBL" id="SHH24489.1"/>
    </source>
</evidence>
<dbReference type="Proteomes" id="UP000184074">
    <property type="component" value="Unassembled WGS sequence"/>
</dbReference>
<dbReference type="Gene3D" id="1.10.150.240">
    <property type="entry name" value="Putative phosphatase, domain 2"/>
    <property type="match status" value="1"/>
</dbReference>
<dbReference type="InterPro" id="IPR036412">
    <property type="entry name" value="HAD-like_sf"/>
</dbReference>
<dbReference type="SFLD" id="SFLDS00003">
    <property type="entry name" value="Haloacid_Dehalogenase"/>
    <property type="match status" value="1"/>
</dbReference>
<dbReference type="NCBIfam" id="TIGR01509">
    <property type="entry name" value="HAD-SF-IA-v3"/>
    <property type="match status" value="1"/>
</dbReference>
<gene>
    <name evidence="1" type="ORF">SAMN05444003_2533</name>
</gene>
<proteinExistence type="predicted"/>
<organism evidence="1 2">
    <name type="scientific">Cognatiyoonia sediminum</name>
    <dbReference type="NCBI Taxonomy" id="1508389"/>
    <lineage>
        <taxon>Bacteria</taxon>
        <taxon>Pseudomonadati</taxon>
        <taxon>Pseudomonadota</taxon>
        <taxon>Alphaproteobacteria</taxon>
        <taxon>Rhodobacterales</taxon>
        <taxon>Paracoccaceae</taxon>
        <taxon>Cognatiyoonia</taxon>
    </lineage>
</organism>
<sequence>MYAAALFDMDGLLLDTERVYLRTFLQAAEDLRFPFPDELDPIFRRMVGLRAKDSAQIMDERLGVHIDVAAFNEAWSHHTVKALEKEMPLQATVRETLQRVAEAKVPCAVATSTRTFFAIDHLERAGIAEFFDVVIGGEQVSKGKPAPEIYLRAAEALGVDITKCAAFEDSNTGIRAAVASGARAVQIPDMVEPTEEVRALGHSIAQDLMGAARHIGLIK</sequence>
<dbReference type="InterPro" id="IPR023198">
    <property type="entry name" value="PGP-like_dom2"/>
</dbReference>
<dbReference type="SFLD" id="SFLDG01129">
    <property type="entry name" value="C1.5:_HAD__Beta-PGM__Phosphata"/>
    <property type="match status" value="1"/>
</dbReference>
<dbReference type="RefSeq" id="WP_072901639.1">
    <property type="nucleotide sequence ID" value="NZ_FQXB01000004.1"/>
</dbReference>
<dbReference type="InterPro" id="IPR023214">
    <property type="entry name" value="HAD_sf"/>
</dbReference>
<reference evidence="1 2" key="1">
    <citation type="submission" date="2016-11" db="EMBL/GenBank/DDBJ databases">
        <authorList>
            <person name="Jaros S."/>
            <person name="Januszkiewicz K."/>
            <person name="Wedrychowicz H."/>
        </authorList>
    </citation>
    <scope>NUCLEOTIDE SEQUENCE [LARGE SCALE GENOMIC DNA]</scope>
    <source>
        <strain evidence="1 2">DSM 28715</strain>
    </source>
</reference>
<name>A0A1M5REQ0_9RHOB</name>
<dbReference type="STRING" id="1508389.SAMN05444003_2533"/>
<dbReference type="PANTHER" id="PTHR18901">
    <property type="entry name" value="2-DEOXYGLUCOSE-6-PHOSPHATE PHOSPHATASE 2"/>
    <property type="match status" value="1"/>
</dbReference>
<dbReference type="EMBL" id="FQXB01000004">
    <property type="protein sequence ID" value="SHH24489.1"/>
    <property type="molecule type" value="Genomic_DNA"/>
</dbReference>